<sequence length="1782" mass="202284">MAFDKKHHLRHNIDAIRTIFNLEKDGRDATEDEKLLLSNFSGFGGLKFILNPVGLSEDINRWKASDMPYFPMTQELFMLIKDNSENEAIYQEYISRIKGSILDAFFTPKAVTDSIADVIRGTGITISTMLEPSAGVGAFIAPFKDLKDIRIRAYEQDILTGKILQSLHGSSMDIRIDSFENIEADDSGYDLIIGNIPFGTSAIYDLTYSRGKDQARKFAAQSIHNYFFLKATDMLREGGLLAFITTQGILNSPSNYLIRDALMKEHLLISALRLPNNLFEESGTSVGTDLIVLQKNTRSRSFSIRALDFMGTKENCNLLFHNPNHIIATRSFQQTDQYGKPATIHIHEGGIEAISEDLYKKLSDDFKQYFNIELFEQFKVGANSNRIVSRPVAIQTEKKEVQAIGQEKATQLSLFSGQEINEISVKKTKRKNGKTVQNKVIKAKQLSFFDFNEIGSVDNSEKLNRELKENDVNRKPHKQTYSAVKKNVEFPSLFHAIPDEKVHKKEPEEKEPEVFEGERKAFYRDNALVIADGRAGLLKLNRRDGSYFFHPINLSIRDKKRVESYIKLRDCYHVLYDFEANNQQEDKESRTLLNNIYDDFVDRFGNLNAADNIKFIKMDASGNEVPYLERAVGGMIHKSDIFNHPVSFSTREIIVSSASEALSASLNQSGKVDLSYMAQISGIAESELRENLMGQIFYNPLSGNMEVSQKFLAGNVIVKARKVGEYLATHPDDGEAQESLEALEKVRPDPIKFDELDFNLGERWIGSDIYDSFASYLFDADVKIYYSESSDDFSVNAKSSTIKITEKYAIKSESRTFDGLNLLRHALVNTTPDITKTEYLADGTAIKVKDMDAIQVANGKIDEIRNEFTDWLYRQNDDFKAKLTERYNELFNCHVRPHYDGSHQTFPGLDRRAVEIEDLYDSQKDAIYMLKSNNGGICDHEVGGGKTLIMCAGAQEMKRLALVHKPMIIALKANVHEIAETYRKAYPFAKILYPGKKDFTPQKRLKIFGDIKNNDWDCIILTHDQFGMIPQSPELQKEILQAELLSVEQNLDALRNQGKDVSGAMLKGVEIRKKNLNVKLKTLEHDIENRKDDIVDFKMMGIDHLFVDESHKFKNLMFNTRHERVAGLGNVQGSQKALNLLFAIRTIQERSGKDLGATFLSGTTISNSLTELYCLFKYLRPKALERQGINCFDAWAAIYARKSIDYEFSVANNIVQKERFRHFIKVPELSQFYTEITDYRTAAEIGIDRPEKNEVLYHIPPTPDQEIFIKKLMEFAKTGNAELLGRAPLTPTEQKAKMLIATDYARKMSLDMRLISPKYDDDPGNKASVCAANIAKYYKDFNAQKGTQFVFSDLGTFKPSEWNIYSEIKRKLVEDHDISGDQIRFIQEAKTEDQRKELIKATNEGKIRVLFGSTEMLGTGVNAQKRAVAVHHLDIPWRPSDLEQRDGRAVRKGNEIAKFFAGNKVDVFIYAVEKSLDAYKFNTLANKQRFIGQLKSNTITVRTLDEGGMDEVSGMNFSEYVALLSGNTDLLEKAKIEKKISALESEKHAFLRSKWSSSSKLESLLEDVETRAFRLERLGADWNNFQKRVQRAKDGSILNPVVLDGLSKDADIKEIGAKLNKLSAVSMTGGDYEEIGSLYGFRLLVKTEMTQKDSSGLFERDNRFFVCGEGNIKYTHNNGIMANDPERASSNFINALQKLPGLIEEEDKKIKQLKNDQLVLNDIVNGSWNKEKLLASLKTELAAVERCIQISLDESKNNVVDENNDQIIEKPSNDKVNMRHRL</sequence>
<feature type="domain" description="Helicase C-terminal" evidence="3">
    <location>
        <begin position="1333"/>
        <end position="1507"/>
    </location>
</feature>
<dbReference type="OrthoDB" id="9815272at2"/>
<evidence type="ECO:0000313" key="4">
    <source>
        <dbReference type="EMBL" id="KXH84937.1"/>
    </source>
</evidence>
<dbReference type="SMART" id="SM00490">
    <property type="entry name" value="HELICc"/>
    <property type="match status" value="1"/>
</dbReference>
<dbReference type="PANTHER" id="PTHR41313">
    <property type="entry name" value="ADENINE-SPECIFIC METHYLTRANSFERASE"/>
    <property type="match status" value="1"/>
</dbReference>
<reference evidence="4 5" key="2">
    <citation type="journal article" date="2016" name="Genome Announc.">
        <title>Draft Genome Sequence of a Biocontrol Rhizobacterium, Chryseobacterium kwangjuense Strain KJ1R5, Isolated from Pepper (Capsicum annuum).</title>
        <authorList>
            <person name="Jeong J.J."/>
            <person name="Park H."/>
            <person name="Park B.H."/>
            <person name="Mannaa M."/>
            <person name="Sang M.K."/>
            <person name="Choi I.G."/>
            <person name="Kim K.D."/>
        </authorList>
    </citation>
    <scope>NUCLEOTIDE SEQUENCE [LARGE SCALE GENOMIC DNA]</scope>
    <source>
        <strain evidence="4 5">KJ1R5</strain>
    </source>
</reference>
<dbReference type="Gene3D" id="3.40.50.150">
    <property type="entry name" value="Vaccinia Virus protein VP39"/>
    <property type="match status" value="1"/>
</dbReference>
<dbReference type="InterPro" id="IPR052933">
    <property type="entry name" value="DNA_Protect_Modify"/>
</dbReference>
<gene>
    <name evidence="4" type="ORF">AU378_04050</name>
</gene>
<keyword evidence="4" id="KW-0808">Transferase</keyword>
<dbReference type="GO" id="GO:0003677">
    <property type="term" value="F:DNA binding"/>
    <property type="evidence" value="ECO:0007669"/>
    <property type="project" value="InterPro"/>
</dbReference>
<proteinExistence type="inferred from homology"/>
<comment type="similarity">
    <text evidence="1">Belongs to the N(4)/N(6)-methyltransferase family.</text>
</comment>
<evidence type="ECO:0000259" key="3">
    <source>
        <dbReference type="PROSITE" id="PS51194"/>
    </source>
</evidence>
<keyword evidence="4" id="KW-0489">Methyltransferase</keyword>
<name>A0A135WJ39_9FLAO</name>
<dbReference type="InterPro" id="IPR003356">
    <property type="entry name" value="DNA_methylase_A-5"/>
</dbReference>
<dbReference type="SUPFAM" id="SSF52540">
    <property type="entry name" value="P-loop containing nucleoside triphosphate hydrolases"/>
    <property type="match status" value="2"/>
</dbReference>
<evidence type="ECO:0000256" key="2">
    <source>
        <dbReference type="SAM" id="Coils"/>
    </source>
</evidence>
<dbReference type="GO" id="GO:0008170">
    <property type="term" value="F:N-methyltransferase activity"/>
    <property type="evidence" value="ECO:0007669"/>
    <property type="project" value="InterPro"/>
</dbReference>
<dbReference type="InterPro" id="IPR027417">
    <property type="entry name" value="P-loop_NTPase"/>
</dbReference>
<dbReference type="PANTHER" id="PTHR41313:SF1">
    <property type="entry name" value="DNA METHYLASE ADENINE-SPECIFIC DOMAIN-CONTAINING PROTEIN"/>
    <property type="match status" value="1"/>
</dbReference>
<dbReference type="Pfam" id="PF02384">
    <property type="entry name" value="N6_Mtase"/>
    <property type="match status" value="1"/>
</dbReference>
<dbReference type="RefSeq" id="WP_062648262.1">
    <property type="nucleotide sequence ID" value="NZ_LPUR01000001.1"/>
</dbReference>
<protein>
    <submittedName>
        <fullName evidence="4">DNA methylase</fullName>
    </submittedName>
</protein>
<evidence type="ECO:0000313" key="5">
    <source>
        <dbReference type="Proteomes" id="UP000070513"/>
    </source>
</evidence>
<accession>A0A135WJ39</accession>
<dbReference type="EMBL" id="LPUR01000001">
    <property type="protein sequence ID" value="KXH84937.1"/>
    <property type="molecule type" value="Genomic_DNA"/>
</dbReference>
<dbReference type="InterPro" id="IPR029063">
    <property type="entry name" value="SAM-dependent_MTases_sf"/>
</dbReference>
<dbReference type="Pfam" id="PF00271">
    <property type="entry name" value="Helicase_C"/>
    <property type="match status" value="1"/>
</dbReference>
<dbReference type="Gene3D" id="3.40.50.300">
    <property type="entry name" value="P-loop containing nucleotide triphosphate hydrolases"/>
    <property type="match status" value="2"/>
</dbReference>
<comment type="caution">
    <text evidence="4">The sequence shown here is derived from an EMBL/GenBank/DDBJ whole genome shotgun (WGS) entry which is preliminary data.</text>
</comment>
<evidence type="ECO:0000256" key="1">
    <source>
        <dbReference type="ARBA" id="ARBA00006594"/>
    </source>
</evidence>
<organism evidence="4 5">
    <name type="scientific">Chryseobacterium kwangjuense</name>
    <dbReference type="NCBI Taxonomy" id="267125"/>
    <lineage>
        <taxon>Bacteria</taxon>
        <taxon>Pseudomonadati</taxon>
        <taxon>Bacteroidota</taxon>
        <taxon>Flavobacteriia</taxon>
        <taxon>Flavobacteriales</taxon>
        <taxon>Weeksellaceae</taxon>
        <taxon>Chryseobacterium group</taxon>
        <taxon>Chryseobacterium</taxon>
    </lineage>
</organism>
<dbReference type="PRINTS" id="PR00507">
    <property type="entry name" value="N12N6MTFRASE"/>
</dbReference>
<keyword evidence="2" id="KW-0175">Coiled coil</keyword>
<dbReference type="InterPro" id="IPR001650">
    <property type="entry name" value="Helicase_C-like"/>
</dbReference>
<dbReference type="SUPFAM" id="SSF53335">
    <property type="entry name" value="S-adenosyl-L-methionine-dependent methyltransferases"/>
    <property type="match status" value="1"/>
</dbReference>
<feature type="coiled-coil region" evidence="2">
    <location>
        <begin position="1037"/>
        <end position="1093"/>
    </location>
</feature>
<dbReference type="PROSITE" id="PS51194">
    <property type="entry name" value="HELICASE_CTER"/>
    <property type="match status" value="1"/>
</dbReference>
<dbReference type="GO" id="GO:0032259">
    <property type="term" value="P:methylation"/>
    <property type="evidence" value="ECO:0007669"/>
    <property type="project" value="UniProtKB-KW"/>
</dbReference>
<dbReference type="Proteomes" id="UP000070513">
    <property type="component" value="Unassembled WGS sequence"/>
</dbReference>
<reference evidence="5" key="1">
    <citation type="submission" date="2015-12" db="EMBL/GenBank/DDBJ databases">
        <title>Genome sequence of a biocontrol rhizobacterium Chryseobacterium kwangjuense strain KJ1R5 isolated from pepper (Capsicum annuum L.).</title>
        <authorList>
            <person name="Jeong J.-J."/>
            <person name="Park H."/>
            <person name="Mannaa M."/>
            <person name="Sang M.K."/>
            <person name="Choi I.-G."/>
            <person name="Kim K.D."/>
        </authorList>
    </citation>
    <scope>NUCLEOTIDE SEQUENCE [LARGE SCALE GENOMIC DNA]</scope>
    <source>
        <strain evidence="5">KJ1R5</strain>
    </source>
</reference>